<reference evidence="1 2" key="1">
    <citation type="journal article" date="2015" name="Environ. Microbiol.">
        <title>Genome analyses suggest the presence of polyploidy and recent human-driven expansions in eight global populations of the honeybee pathogen Nosema ceranae.</title>
        <authorList>
            <person name="Pelin A."/>
            <person name="Selman M."/>
            <person name="Aris-Brosou S."/>
            <person name="Farinelli L."/>
            <person name="Corradi N."/>
        </authorList>
    </citation>
    <scope>NUCLEOTIDE SEQUENCE [LARGE SCALE GENOMIC DNA]</scope>
    <source>
        <strain evidence="1 2">PA08 1199</strain>
    </source>
</reference>
<dbReference type="EMBL" id="JPQZ01000001">
    <property type="protein sequence ID" value="KKO76643.1"/>
    <property type="molecule type" value="Genomic_DNA"/>
</dbReference>
<dbReference type="VEuPathDB" id="MicrosporidiaDB:AAJ76_100053947"/>
<dbReference type="Proteomes" id="UP000034350">
    <property type="component" value="Unassembled WGS sequence"/>
</dbReference>
<evidence type="ECO:0000313" key="1">
    <source>
        <dbReference type="EMBL" id="KKO76643.1"/>
    </source>
</evidence>
<dbReference type="GeneID" id="36318548"/>
<gene>
    <name evidence="1" type="ORF">AAJ76_100053947</name>
</gene>
<proteinExistence type="predicted"/>
<comment type="caution">
    <text evidence="1">The sequence shown here is derived from an EMBL/GenBank/DDBJ whole genome shotgun (WGS) entry which is preliminary data.</text>
</comment>
<sequence>MLMANDQIDSIILTSNDSNCDLKIERIEDKMFIRYVILSNFDNLIIEFIKEQDLDK</sequence>
<dbReference type="RefSeq" id="XP_024332385.1">
    <property type="nucleotide sequence ID" value="XM_024473652.1"/>
</dbReference>
<organism evidence="1 2">
    <name type="scientific">Vairimorpha ceranae</name>
    <dbReference type="NCBI Taxonomy" id="40302"/>
    <lineage>
        <taxon>Eukaryota</taxon>
        <taxon>Fungi</taxon>
        <taxon>Fungi incertae sedis</taxon>
        <taxon>Microsporidia</taxon>
        <taxon>Nosematidae</taxon>
        <taxon>Vairimorpha</taxon>
    </lineage>
</organism>
<dbReference type="AlphaFoldDB" id="A0A0F9WV76"/>
<evidence type="ECO:0000313" key="2">
    <source>
        <dbReference type="Proteomes" id="UP000034350"/>
    </source>
</evidence>
<name>A0A0F9WV76_9MICR</name>
<accession>A0A0F9WV76</accession>
<protein>
    <submittedName>
        <fullName evidence="1">Uncharacterized protein</fullName>
    </submittedName>
</protein>
<keyword evidence="2" id="KW-1185">Reference proteome</keyword>